<evidence type="ECO:0000259" key="2">
    <source>
        <dbReference type="Pfam" id="PF07158"/>
    </source>
</evidence>
<feature type="transmembrane region" description="Helical" evidence="1">
    <location>
        <begin position="90"/>
        <end position="110"/>
    </location>
</feature>
<dbReference type="Pfam" id="PF07158">
    <property type="entry name" value="MatC_N"/>
    <property type="match status" value="1"/>
</dbReference>
<feature type="transmembrane region" description="Helical" evidence="1">
    <location>
        <begin position="353"/>
        <end position="372"/>
    </location>
</feature>
<feature type="transmembrane region" description="Helical" evidence="1">
    <location>
        <begin position="180"/>
        <end position="201"/>
    </location>
</feature>
<feature type="transmembrane region" description="Helical" evidence="1">
    <location>
        <begin position="410"/>
        <end position="431"/>
    </location>
</feature>
<gene>
    <name evidence="3" type="ORF">LKD81_04170</name>
</gene>
<evidence type="ECO:0000313" key="4">
    <source>
        <dbReference type="Proteomes" id="UP001198182"/>
    </source>
</evidence>
<feature type="transmembrane region" description="Helical" evidence="1">
    <location>
        <begin position="253"/>
        <end position="273"/>
    </location>
</feature>
<protein>
    <recommendedName>
        <fullName evidence="2">Dicarboxylate carrier MatC N-terminal domain-containing protein</fullName>
    </recommendedName>
</protein>
<proteinExistence type="predicted"/>
<accession>A0AAE3JEH9</accession>
<dbReference type="InterPro" id="IPR009827">
    <property type="entry name" value="MatC_N"/>
</dbReference>
<feature type="domain" description="Dicarboxylate carrier MatC N-terminal" evidence="2">
    <location>
        <begin position="1"/>
        <end position="148"/>
    </location>
</feature>
<dbReference type="Proteomes" id="UP001198182">
    <property type="component" value="Unassembled WGS sequence"/>
</dbReference>
<keyword evidence="1" id="KW-0472">Membrane</keyword>
<feature type="transmembrane region" description="Helical" evidence="1">
    <location>
        <begin position="224"/>
        <end position="241"/>
    </location>
</feature>
<reference evidence="3" key="1">
    <citation type="submission" date="2021-10" db="EMBL/GenBank/DDBJ databases">
        <title>Anaerobic single-cell dispensing facilitates the cultivation of human gut bacteria.</title>
        <authorList>
            <person name="Afrizal A."/>
        </authorList>
    </citation>
    <scope>NUCLEOTIDE SEQUENCE</scope>
    <source>
        <strain evidence="3">CLA-AA-H215</strain>
    </source>
</reference>
<dbReference type="AlphaFoldDB" id="A0AAE3JEH9"/>
<feature type="transmembrane region" description="Helical" evidence="1">
    <location>
        <begin position="325"/>
        <end position="347"/>
    </location>
</feature>
<keyword evidence="1" id="KW-0812">Transmembrane</keyword>
<dbReference type="EMBL" id="JAJEQR010000009">
    <property type="protein sequence ID" value="MCC2230198.1"/>
    <property type="molecule type" value="Genomic_DNA"/>
</dbReference>
<feature type="transmembrane region" description="Helical" evidence="1">
    <location>
        <begin position="116"/>
        <end position="141"/>
    </location>
</feature>
<feature type="transmembrane region" description="Helical" evidence="1">
    <location>
        <begin position="49"/>
        <end position="69"/>
    </location>
</feature>
<dbReference type="RefSeq" id="WP_308452907.1">
    <property type="nucleotide sequence ID" value="NZ_JAJEQR010000009.1"/>
</dbReference>
<comment type="caution">
    <text evidence="3">The sequence shown here is derived from an EMBL/GenBank/DDBJ whole genome shotgun (WGS) entry which is preliminary data.</text>
</comment>
<evidence type="ECO:0000313" key="3">
    <source>
        <dbReference type="EMBL" id="MCC2230198.1"/>
    </source>
</evidence>
<sequence>MTNTILFFSGILAALILGSRLKINIGLVALAFAFVLGTTAGGLSANGVVALFPVTLFFNFFLATFLFGFAGKNGTLKLLAAHLLYACRGVGWMMGLLFFAVTVIVAAMGAGGSAPFFLSPICFGLAMQAGIASILVPLAVWTGSMVGGSVPWTAGYATNIGQLEIYFDAVASKSYVMNFFTFRAVFYTILYVVLFLVFRGWKAKKLETVSLEKPESFNAKQKKTLAIILFTIVMVIVGSLLQTMIKVSWAAQIGRICSFQFLAALGIVMNIYWKTAEYDRVLKEAVPWDTLLMLSLTGMYMALANALGVVTYMSDVLQNQISPALILPGIVLAMSVLSFFVSGGVIIPMMLPLLQIFASASGTSVSMIYCAAQMGLTASSISPFSQGGAAALTGCTDESIRRKLIQQQTILSGVFALVLFLLAILGVFALVE</sequence>
<organism evidence="3 4">
    <name type="scientific">Hominifimenecus microfluidus</name>
    <dbReference type="NCBI Taxonomy" id="2885348"/>
    <lineage>
        <taxon>Bacteria</taxon>
        <taxon>Bacillati</taxon>
        <taxon>Bacillota</taxon>
        <taxon>Clostridia</taxon>
        <taxon>Lachnospirales</taxon>
        <taxon>Lachnospiraceae</taxon>
        <taxon>Hominifimenecus</taxon>
    </lineage>
</organism>
<name>A0AAE3JEH9_9FIRM</name>
<evidence type="ECO:0000256" key="1">
    <source>
        <dbReference type="SAM" id="Phobius"/>
    </source>
</evidence>
<keyword evidence="1" id="KW-1133">Transmembrane helix</keyword>
<feature type="transmembrane region" description="Helical" evidence="1">
    <location>
        <begin position="293"/>
        <end position="313"/>
    </location>
</feature>
<keyword evidence="4" id="KW-1185">Reference proteome</keyword>